<dbReference type="PANTHER" id="PTHR19229:SF250">
    <property type="entry name" value="ABC TRANSPORTER DOMAIN-CONTAINING PROTEIN-RELATED"/>
    <property type="match status" value="1"/>
</dbReference>
<dbReference type="GO" id="GO:0140359">
    <property type="term" value="F:ABC-type transporter activity"/>
    <property type="evidence" value="ECO:0007669"/>
    <property type="project" value="InterPro"/>
</dbReference>
<dbReference type="Pfam" id="PF12698">
    <property type="entry name" value="ABC2_membrane_3"/>
    <property type="match status" value="2"/>
</dbReference>
<comment type="subcellular location">
    <subcellularLocation>
        <location evidence="1">Membrane</location>
        <topology evidence="1">Multi-pass membrane protein</topology>
    </subcellularLocation>
</comment>
<dbReference type="Pfam" id="PF00005">
    <property type="entry name" value="ABC_tran"/>
    <property type="match status" value="1"/>
</dbReference>
<keyword evidence="3" id="KW-0547">Nucleotide-binding</keyword>
<comment type="caution">
    <text evidence="9">The sequence shown here is derived from an EMBL/GenBank/DDBJ whole genome shotgun (WGS) entry which is preliminary data.</text>
</comment>
<evidence type="ECO:0000256" key="4">
    <source>
        <dbReference type="ARBA" id="ARBA00022840"/>
    </source>
</evidence>
<dbReference type="Proteomes" id="UP000835052">
    <property type="component" value="Unassembled WGS sequence"/>
</dbReference>
<dbReference type="InterPro" id="IPR017871">
    <property type="entry name" value="ABC_transporter-like_CS"/>
</dbReference>
<evidence type="ECO:0000256" key="1">
    <source>
        <dbReference type="ARBA" id="ARBA00004141"/>
    </source>
</evidence>
<accession>A0A8S1HJ14</accession>
<dbReference type="GO" id="GO:0005319">
    <property type="term" value="F:lipid transporter activity"/>
    <property type="evidence" value="ECO:0007669"/>
    <property type="project" value="TreeGrafter"/>
</dbReference>
<reference evidence="9" key="1">
    <citation type="submission" date="2020-10" db="EMBL/GenBank/DDBJ databases">
        <authorList>
            <person name="Kikuchi T."/>
        </authorList>
    </citation>
    <scope>NUCLEOTIDE SEQUENCE</scope>
    <source>
        <strain evidence="9">NKZ352</strain>
    </source>
</reference>
<keyword evidence="6 7" id="KW-0472">Membrane</keyword>
<dbReference type="InterPro" id="IPR003439">
    <property type="entry name" value="ABC_transporter-like_ATP-bd"/>
</dbReference>
<dbReference type="GO" id="GO:0005524">
    <property type="term" value="F:ATP binding"/>
    <property type="evidence" value="ECO:0007669"/>
    <property type="project" value="UniProtKB-KW"/>
</dbReference>
<keyword evidence="4" id="KW-0067">ATP-binding</keyword>
<evidence type="ECO:0000259" key="8">
    <source>
        <dbReference type="PROSITE" id="PS50893"/>
    </source>
</evidence>
<gene>
    <name evidence="9" type="ORF">CAUJ_LOCUS9119</name>
</gene>
<feature type="transmembrane region" description="Helical" evidence="7">
    <location>
        <begin position="1293"/>
        <end position="1315"/>
    </location>
</feature>
<dbReference type="SMART" id="SM00382">
    <property type="entry name" value="AAA"/>
    <property type="match status" value="1"/>
</dbReference>
<evidence type="ECO:0000256" key="5">
    <source>
        <dbReference type="ARBA" id="ARBA00022989"/>
    </source>
</evidence>
<dbReference type="GO" id="GO:0016020">
    <property type="term" value="C:membrane"/>
    <property type="evidence" value="ECO:0007669"/>
    <property type="project" value="UniProtKB-SubCell"/>
</dbReference>
<name>A0A8S1HJ14_9PELO</name>
<evidence type="ECO:0000256" key="6">
    <source>
        <dbReference type="ARBA" id="ARBA00023136"/>
    </source>
</evidence>
<keyword evidence="10" id="KW-1185">Reference proteome</keyword>
<feature type="transmembrane region" description="Helical" evidence="7">
    <location>
        <begin position="1145"/>
        <end position="1169"/>
    </location>
</feature>
<dbReference type="CDD" id="cd03263">
    <property type="entry name" value="ABC_subfamily_A"/>
    <property type="match status" value="1"/>
</dbReference>
<evidence type="ECO:0000313" key="10">
    <source>
        <dbReference type="Proteomes" id="UP000835052"/>
    </source>
</evidence>
<feature type="transmembrane region" description="Helical" evidence="7">
    <location>
        <begin position="423"/>
        <end position="442"/>
    </location>
</feature>
<evidence type="ECO:0000256" key="3">
    <source>
        <dbReference type="ARBA" id="ARBA00022741"/>
    </source>
</evidence>
<dbReference type="EMBL" id="CAJGYM010000033">
    <property type="protein sequence ID" value="CAD6193200.1"/>
    <property type="molecule type" value="Genomic_DNA"/>
</dbReference>
<evidence type="ECO:0000313" key="9">
    <source>
        <dbReference type="EMBL" id="CAD6193200.1"/>
    </source>
</evidence>
<feature type="transmembrane region" description="Helical" evidence="7">
    <location>
        <begin position="963"/>
        <end position="983"/>
    </location>
</feature>
<protein>
    <recommendedName>
        <fullName evidence="8">ABC transporter domain-containing protein</fullName>
    </recommendedName>
</protein>
<evidence type="ECO:0000256" key="7">
    <source>
        <dbReference type="SAM" id="Phobius"/>
    </source>
</evidence>
<dbReference type="InterPro" id="IPR003593">
    <property type="entry name" value="AAA+_ATPase"/>
</dbReference>
<dbReference type="InterPro" id="IPR026082">
    <property type="entry name" value="ABCA"/>
</dbReference>
<feature type="transmembrane region" description="Helical" evidence="7">
    <location>
        <begin position="495"/>
        <end position="519"/>
    </location>
</feature>
<feature type="transmembrane region" description="Helical" evidence="7">
    <location>
        <begin position="1360"/>
        <end position="1378"/>
    </location>
</feature>
<feature type="transmembrane region" description="Helical" evidence="7">
    <location>
        <begin position="23"/>
        <end position="46"/>
    </location>
</feature>
<dbReference type="FunFam" id="3.40.50.300:FF:000933">
    <property type="entry name" value="ABC transporter A family member 7"/>
    <property type="match status" value="1"/>
</dbReference>
<dbReference type="PANTHER" id="PTHR19229">
    <property type="entry name" value="ATP-BINDING CASSETTE TRANSPORTER SUBFAMILY A ABCA"/>
    <property type="match status" value="1"/>
</dbReference>
<keyword evidence="5 7" id="KW-1133">Transmembrane helix</keyword>
<dbReference type="GO" id="GO:0016887">
    <property type="term" value="F:ATP hydrolysis activity"/>
    <property type="evidence" value="ECO:0007669"/>
    <property type="project" value="InterPro"/>
</dbReference>
<evidence type="ECO:0000256" key="2">
    <source>
        <dbReference type="ARBA" id="ARBA00022692"/>
    </source>
</evidence>
<feature type="transmembrane region" description="Helical" evidence="7">
    <location>
        <begin position="357"/>
        <end position="384"/>
    </location>
</feature>
<dbReference type="PROSITE" id="PS00211">
    <property type="entry name" value="ABC_TRANSPORTER_1"/>
    <property type="match status" value="1"/>
</dbReference>
<feature type="transmembrane region" description="Helical" evidence="7">
    <location>
        <begin position="1260"/>
        <end position="1281"/>
    </location>
</feature>
<feature type="domain" description="ABC transporter" evidence="8">
    <location>
        <begin position="578"/>
        <end position="821"/>
    </location>
</feature>
<organism evidence="9 10">
    <name type="scientific">Caenorhabditis auriculariae</name>
    <dbReference type="NCBI Taxonomy" id="2777116"/>
    <lineage>
        <taxon>Eukaryota</taxon>
        <taxon>Metazoa</taxon>
        <taxon>Ecdysozoa</taxon>
        <taxon>Nematoda</taxon>
        <taxon>Chromadorea</taxon>
        <taxon>Rhabditida</taxon>
        <taxon>Rhabditina</taxon>
        <taxon>Rhabditomorpha</taxon>
        <taxon>Rhabditoidea</taxon>
        <taxon>Rhabditidae</taxon>
        <taxon>Peloderinae</taxon>
        <taxon>Caenorhabditis</taxon>
    </lineage>
</organism>
<proteinExistence type="predicted"/>
<keyword evidence="2 7" id="KW-0812">Transmembrane</keyword>
<dbReference type="InterPro" id="IPR013525">
    <property type="entry name" value="ABC2_TM"/>
</dbReference>
<dbReference type="OrthoDB" id="416154at2759"/>
<sequence length="1489" mass="167871">MGAFTQLRLLLWKNILQQWRSRWFTLFEFFVPLILLGASFGTMIGFSGSFENAHDETVYPTWAVTGSGYDLIMPTNTSNLNGAMIDPSIFFNIQPECQFLNVTKTGDTNFLIKVDLAYAPANPATTDKIMEIIKSRYMIDNVVSKLMPYFEARGIFFPPVGIDVKMDYKGFKNEDDMVSYMLDSFVNQCGNPLLAGIVFDDSISKNLQSSSSFSYTIRLANTNRRLQAFGNNYAPWDTSQIFSVQYVSGPINPNDADGGYPGYWKEGYMTVQKAVDAAIKQILTNEVVDPIEDAVMVGRYPFPPYTNKIIEIGVFFIPIIIIFSYMTSVIYIVRTIVMEKENRLKEYMRVMGMSQWVNWLSHFIVNYFKMILAVIILTVLLHFVALKSDMTVMFVFFLLYAYCALYFAFLISTFMQSGTAGTMMGVVGWMLLYFWYAFFSGIDQAQPFPFSTRMVNCINPDVAMGLGVTLLAQYETQADGLKWSLLFTPPTPDNALALGHLMIMLVIDGLILMLLTWYFEAIYPGGEGVPQKPWFFVLPSYWFPYSASKTHSAENQRQTVNYESWVKLEAEPSLKPTINVVNLNKVYGTSFFKKLFDCNFGKLSEKKAVEKLNLKMYPGQITVLLGHNGAGKSTTFSMLTGVGVPTSGTAYINDYDIRESLPKIRKQMGLCPQYNTLFDNLTVMEHLEFFCKLKERPYDEKDAMDTLEKLKIEFKANAFAGTLSGGQKRKLSLAIALIGGSEIVMLDEPTSGMDPGARHETWTLLQAEKAQRTILLTTHFMEEADLLGDRIAIMAHGQLECCGSGMYLKSQYGDGYHLTIVYGSPERADTVGTAQLIREFVPDAKMASFVGQEATFLLNATRRSRFPSMFKSLEERQVQLGITSFGVSITTMEEVFLKVGDQAEERFLEREHGKENSDEQLLAQDDPELKNLRATERLTGVALQLQHAKAMFIKRAIYFFRKWTLFITQFAFPIAYMALMLSVSQVVPSVKEQKALPILLDPFSDKDSSGHFIASTANYMGQSLNVIVKNTINSFKPPPMDVDTAADVPKAILDATNKIGSRGLGLHYPLAFDTFSLSLNNSNTNLIKTYFNNFATTSPALGVSLADSMALSLKKGTQYSITTINHPLPPSPQDSLKNKSLSDGAAFIIAYGIIVAMAIIIAGYSQFLIRERKKKSKHMQMLCGLRPWMYWLTAFIWDLIWYFLRVVAFIIIFYAFSIEQYTKDFTTVLILVLAMMLFGWTAIPFTYWFQFLFNSAPQGFTIIVVYNIVTGMIGSIAVPIIQQTSNDDIGYVWSIVFAWFFPTYSISNIFTMVYLNEMARQACAKLDKNNPLFSGNTQCFGNADERAYSQNILFDATKKGILVFIIFFIVQGFIYWIFTLMAEANKFAALQGFLKRMMRCGKVAHEDKSQIAWGEEEKASQVEDSDVIAEKEKTRKMSPQSAALLTTDLVKWYGDFNAVKGVNFHVNTKECFGLLGVNGAGKTSTFQVL</sequence>
<dbReference type="PROSITE" id="PS50893">
    <property type="entry name" value="ABC_TRANSPORTER_2"/>
    <property type="match status" value="1"/>
</dbReference>
<dbReference type="Gene3D" id="3.40.50.300">
    <property type="entry name" value="P-loop containing nucleotide triphosphate hydrolases"/>
    <property type="match status" value="2"/>
</dbReference>
<dbReference type="SUPFAM" id="SSF52540">
    <property type="entry name" value="P-loop containing nucleoside triphosphate hydrolases"/>
    <property type="match status" value="2"/>
</dbReference>
<feature type="transmembrane region" description="Helical" evidence="7">
    <location>
        <begin position="1190"/>
        <end position="1216"/>
    </location>
</feature>
<feature type="transmembrane region" description="Helical" evidence="7">
    <location>
        <begin position="312"/>
        <end position="337"/>
    </location>
</feature>
<feature type="transmembrane region" description="Helical" evidence="7">
    <location>
        <begin position="1228"/>
        <end position="1248"/>
    </location>
</feature>
<feature type="transmembrane region" description="Helical" evidence="7">
    <location>
        <begin position="390"/>
        <end position="411"/>
    </location>
</feature>
<dbReference type="InterPro" id="IPR027417">
    <property type="entry name" value="P-loop_NTPase"/>
</dbReference>